<dbReference type="RefSeq" id="WP_133956380.1">
    <property type="nucleotide sequence ID" value="NZ_SORI01000003.1"/>
</dbReference>
<organism evidence="1 2">
    <name type="scientific">Aminivibrio pyruvatiphilus</name>
    <dbReference type="NCBI Taxonomy" id="1005740"/>
    <lineage>
        <taxon>Bacteria</taxon>
        <taxon>Thermotogati</taxon>
        <taxon>Synergistota</taxon>
        <taxon>Synergistia</taxon>
        <taxon>Synergistales</taxon>
        <taxon>Aminobacteriaceae</taxon>
        <taxon>Aminivibrio</taxon>
    </lineage>
</organism>
<proteinExistence type="predicted"/>
<comment type="caution">
    <text evidence="1">The sequence shown here is derived from an EMBL/GenBank/DDBJ whole genome shotgun (WGS) entry which is preliminary data.</text>
</comment>
<dbReference type="AlphaFoldDB" id="A0A4R8MB07"/>
<protein>
    <submittedName>
        <fullName evidence="1">Nucleotidyltransferase AbiEii toxin of type IV toxin-antitoxin system</fullName>
    </submittedName>
</protein>
<keyword evidence="2" id="KW-1185">Reference proteome</keyword>
<accession>A0A4R8MB07</accession>
<evidence type="ECO:0000313" key="1">
    <source>
        <dbReference type="EMBL" id="TDY62820.1"/>
    </source>
</evidence>
<dbReference type="OrthoDB" id="9796281at2"/>
<dbReference type="GO" id="GO:0016740">
    <property type="term" value="F:transferase activity"/>
    <property type="evidence" value="ECO:0007669"/>
    <property type="project" value="UniProtKB-KW"/>
</dbReference>
<dbReference type="Pfam" id="PF08843">
    <property type="entry name" value="AbiEii"/>
    <property type="match status" value="1"/>
</dbReference>
<sequence length="212" mass="24054">MFWDVLDKPRQSLLKSIVATPPIPGAYLAGGTALALQYGHRLSEDFDWFLPESFDPGKLPALLEPFGTVSVAETHAGTFHGWIDGIRVTWLHYPNPLLDPLQQVPDLPGLLLSSPRDTGLMKWAALSDRGARKDFLDLYELALQGVTLEELFLLLPRKFPGRRLNLYHMIKGLSYFDDAEHDPWPVMLRDVSWSALQRYFLSSQTRLLRSLP</sequence>
<gene>
    <name evidence="1" type="ORF">C8D99_10340</name>
</gene>
<reference evidence="1 2" key="1">
    <citation type="submission" date="2019-03" db="EMBL/GenBank/DDBJ databases">
        <title>Genomic Encyclopedia of Type Strains, Phase IV (KMG-IV): sequencing the most valuable type-strain genomes for metagenomic binning, comparative biology and taxonomic classification.</title>
        <authorList>
            <person name="Goeker M."/>
        </authorList>
    </citation>
    <scope>NUCLEOTIDE SEQUENCE [LARGE SCALE GENOMIC DNA]</scope>
    <source>
        <strain evidence="1 2">DSM 25964</strain>
    </source>
</reference>
<keyword evidence="1" id="KW-0808">Transferase</keyword>
<name>A0A4R8MB07_9BACT</name>
<evidence type="ECO:0000313" key="2">
    <source>
        <dbReference type="Proteomes" id="UP000295066"/>
    </source>
</evidence>
<dbReference type="Proteomes" id="UP000295066">
    <property type="component" value="Unassembled WGS sequence"/>
</dbReference>
<dbReference type="InterPro" id="IPR014942">
    <property type="entry name" value="AbiEii"/>
</dbReference>
<dbReference type="EMBL" id="SORI01000003">
    <property type="protein sequence ID" value="TDY62820.1"/>
    <property type="molecule type" value="Genomic_DNA"/>
</dbReference>